<name>A0A8J5ISR3_9STRA</name>
<dbReference type="PANTHER" id="PTHR19303">
    <property type="entry name" value="TRANSPOSON"/>
    <property type="match status" value="1"/>
</dbReference>
<proteinExistence type="predicted"/>
<dbReference type="InterPro" id="IPR050863">
    <property type="entry name" value="CenT-Element_Derived"/>
</dbReference>
<protein>
    <recommendedName>
        <fullName evidence="1">DDE-1 domain-containing protein</fullName>
    </recommendedName>
</protein>
<dbReference type="GO" id="GO:0005634">
    <property type="term" value="C:nucleus"/>
    <property type="evidence" value="ECO:0007669"/>
    <property type="project" value="TreeGrafter"/>
</dbReference>
<keyword evidence="3" id="KW-1185">Reference proteome</keyword>
<dbReference type="Pfam" id="PF03184">
    <property type="entry name" value="DDE_1"/>
    <property type="match status" value="1"/>
</dbReference>
<dbReference type="AlphaFoldDB" id="A0A8J5ISR3"/>
<dbReference type="PANTHER" id="PTHR19303:SF74">
    <property type="entry name" value="POGO TRANSPOSABLE ELEMENT WITH KRAB DOMAIN"/>
    <property type="match status" value="1"/>
</dbReference>
<reference evidence="2" key="1">
    <citation type="submission" date="2021-01" db="EMBL/GenBank/DDBJ databases">
        <title>Phytophthora aleatoria, a newly-described species from Pinus radiata is distinct from Phytophthora cactorum isolates based on comparative genomics.</title>
        <authorList>
            <person name="Mcdougal R."/>
            <person name="Panda P."/>
            <person name="Williams N."/>
            <person name="Studholme D.J."/>
        </authorList>
    </citation>
    <scope>NUCLEOTIDE SEQUENCE</scope>
    <source>
        <strain evidence="2">NZFS 4037</strain>
    </source>
</reference>
<gene>
    <name evidence="2" type="ORF">JG688_00015748</name>
</gene>
<dbReference type="GO" id="GO:0003677">
    <property type="term" value="F:DNA binding"/>
    <property type="evidence" value="ECO:0007669"/>
    <property type="project" value="TreeGrafter"/>
</dbReference>
<evidence type="ECO:0000313" key="2">
    <source>
        <dbReference type="EMBL" id="KAG6946981.1"/>
    </source>
</evidence>
<evidence type="ECO:0000259" key="1">
    <source>
        <dbReference type="Pfam" id="PF03184"/>
    </source>
</evidence>
<dbReference type="Proteomes" id="UP000709295">
    <property type="component" value="Unassembled WGS sequence"/>
</dbReference>
<dbReference type="EMBL" id="JAENGY010001778">
    <property type="protein sequence ID" value="KAG6946981.1"/>
    <property type="molecule type" value="Genomic_DNA"/>
</dbReference>
<feature type="domain" description="DDE-1" evidence="1">
    <location>
        <begin position="96"/>
        <end position="214"/>
    </location>
</feature>
<comment type="caution">
    <text evidence="2">The sequence shown here is derived from an EMBL/GenBank/DDBJ whole genome shotgun (WGS) entry which is preliminary data.</text>
</comment>
<sequence>MKWVQRWMKKHSDVPSYRKGRILDVKRAEYSTEENVRCYFQNISNAIPQLKLADKPARIWNCDETGVTAEGNYNERVICPKSMSANVQCSSDRENVSIVGCVSADGGFMPPLYIFAGAQRKINWIEKAPLNTKCQVSESSTINRNILLQWFKWYVEILPPVRPQLLILDEHFAHISLATVKYGEENNVHIFVLPARTSRFLQPLDVGVYQPFKSL</sequence>
<organism evidence="2 3">
    <name type="scientific">Phytophthora aleatoria</name>
    <dbReference type="NCBI Taxonomy" id="2496075"/>
    <lineage>
        <taxon>Eukaryota</taxon>
        <taxon>Sar</taxon>
        <taxon>Stramenopiles</taxon>
        <taxon>Oomycota</taxon>
        <taxon>Peronosporomycetes</taxon>
        <taxon>Peronosporales</taxon>
        <taxon>Peronosporaceae</taxon>
        <taxon>Phytophthora</taxon>
    </lineage>
</organism>
<accession>A0A8J5ISR3</accession>
<evidence type="ECO:0000313" key="3">
    <source>
        <dbReference type="Proteomes" id="UP000709295"/>
    </source>
</evidence>
<dbReference type="InterPro" id="IPR004875">
    <property type="entry name" value="DDE_SF_endonuclease_dom"/>
</dbReference>